<protein>
    <submittedName>
        <fullName evidence="1">Uncharacterized protein</fullName>
    </submittedName>
</protein>
<accession>A0A9Q2ESD0</accession>
<dbReference type="EMBL" id="CP065177">
    <property type="protein sequence ID" value="URG49630.1"/>
    <property type="molecule type" value="Genomic_DNA"/>
</dbReference>
<evidence type="ECO:0000313" key="2">
    <source>
        <dbReference type="Proteomes" id="UP000806577"/>
    </source>
</evidence>
<reference evidence="1 2" key="1">
    <citation type="journal article" date="2021" name="Int. J. Syst. Evol. Microbiol.">
        <title>&lt;i&gt;Pectobacterium quasiaquaticum&lt;/i&gt; sp. nov., isolated from waterways.</title>
        <authorList>
            <person name="Ben Moussa H."/>
            <person name="Pedron J."/>
            <person name="Bertrand C."/>
            <person name="Hecquet A."/>
            <person name="Barny M.A."/>
        </authorList>
    </citation>
    <scope>NUCLEOTIDE SEQUENCE [LARGE SCALE GENOMIC DNA]</scope>
    <source>
        <strain evidence="1 2">A477-S1-J17</strain>
    </source>
</reference>
<gene>
    <name evidence="1" type="ORF">IG609_003370</name>
</gene>
<proteinExistence type="predicted"/>
<dbReference type="Proteomes" id="UP000806577">
    <property type="component" value="Chromosome"/>
</dbReference>
<organism evidence="1 2">
    <name type="scientific">Pectobacterium quasiaquaticum</name>
    <dbReference type="NCBI Taxonomy" id="2774015"/>
    <lineage>
        <taxon>Bacteria</taxon>
        <taxon>Pseudomonadati</taxon>
        <taxon>Pseudomonadota</taxon>
        <taxon>Gammaproteobacteria</taxon>
        <taxon>Enterobacterales</taxon>
        <taxon>Pectobacteriaceae</taxon>
        <taxon>Pectobacterium</taxon>
    </lineage>
</organism>
<dbReference type="AlphaFoldDB" id="A0A9Q2ESD0"/>
<evidence type="ECO:0000313" key="1">
    <source>
        <dbReference type="EMBL" id="URG49630.1"/>
    </source>
</evidence>
<keyword evidence="2" id="KW-1185">Reference proteome</keyword>
<name>A0A9Q2ESD0_9GAMM</name>
<sequence length="214" mass="24079">MSPNLIAEHDKTLYWPDSIDMDSGHFVWLQFTSKSGRHYRALLEDYHNEMAMLYVKDELSDEHIASYVLSFELTPPLDLGTRIPQVESAYVDADYQLGGVSTAVYKTIIEHYGAVISDTHQTEAGMLLWLFGIPKESSLEITLLTVVDGKLEFKTNATGARYVYQGDIQAMQAVADTIWGNPDNVELSDPISLGFHPTWHDRSDHVLIATKIDT</sequence>
<dbReference type="KEGG" id="pqu:IG609_003370"/>
<dbReference type="RefSeq" id="WP_193397376.1">
    <property type="nucleotide sequence ID" value="NZ_CP065177.1"/>
</dbReference>